<dbReference type="EMBL" id="JAKZGS010000017">
    <property type="protein sequence ID" value="MCH7399540.1"/>
    <property type="molecule type" value="Genomic_DNA"/>
</dbReference>
<evidence type="ECO:0008006" key="3">
    <source>
        <dbReference type="Google" id="ProtNLM"/>
    </source>
</evidence>
<evidence type="ECO:0000313" key="1">
    <source>
        <dbReference type="EMBL" id="MCH7399540.1"/>
    </source>
</evidence>
<evidence type="ECO:0000313" key="2">
    <source>
        <dbReference type="Proteomes" id="UP001165488"/>
    </source>
</evidence>
<keyword evidence="2" id="KW-1185">Reference proteome</keyword>
<dbReference type="Proteomes" id="UP001165488">
    <property type="component" value="Unassembled WGS sequence"/>
</dbReference>
<reference evidence="1" key="1">
    <citation type="submission" date="2022-03" db="EMBL/GenBank/DDBJ databases">
        <title>De novo assembled genomes of Belliella spp. (Cyclobacteriaceae) strains.</title>
        <authorList>
            <person name="Szabo A."/>
            <person name="Korponai K."/>
            <person name="Felfoldi T."/>
        </authorList>
    </citation>
    <scope>NUCLEOTIDE SEQUENCE</scope>
    <source>
        <strain evidence="1">DSM 107340</strain>
    </source>
</reference>
<gene>
    <name evidence="1" type="ORF">MM236_16170</name>
</gene>
<name>A0ABS9UT03_9BACT</name>
<protein>
    <recommendedName>
        <fullName evidence="3">Lipoprotein</fullName>
    </recommendedName>
</protein>
<dbReference type="RefSeq" id="WP_241276035.1">
    <property type="nucleotide sequence ID" value="NZ_JAKZGS010000017.1"/>
</dbReference>
<proteinExistence type="predicted"/>
<organism evidence="1 2">
    <name type="scientific">Belliella calami</name>
    <dbReference type="NCBI Taxonomy" id="2923436"/>
    <lineage>
        <taxon>Bacteria</taxon>
        <taxon>Pseudomonadati</taxon>
        <taxon>Bacteroidota</taxon>
        <taxon>Cytophagia</taxon>
        <taxon>Cytophagales</taxon>
        <taxon>Cyclobacteriaceae</taxon>
        <taxon>Belliella</taxon>
    </lineage>
</organism>
<comment type="caution">
    <text evidence="1">The sequence shown here is derived from an EMBL/GenBank/DDBJ whole genome shotgun (WGS) entry which is preliminary data.</text>
</comment>
<sequence>MNRIFFTILCLILIWSCTNDIDKNISTNLQVEANEISRTSLALEESIIYAFYSFQDYQNATIDSLPGCPDLTISDISKTVTLDFSAKETCASQRLTRTGRIILEFTEDSLQNEKVNLQYENYKLKDSEIQGARSFTNTQSNTSVPRWIEEFEDLIIIDEFQSRTKISGSFSYNLESTNGEFTSISSMGQIEGRNITGRPLKMVSTTQRKYSIACILEGWVLPNSGIEVWEIFRNPNRSLAHTVTFVSEDTCESKISILLSDGRTIILEQ</sequence>
<accession>A0ABS9UT03</accession>